<comment type="catalytic activity">
    <reaction evidence="11">
        <text>(6R)-5,10-methenyltetrahydrofolate + H2O = (6R)-10-formyltetrahydrofolate + H(+)</text>
        <dbReference type="Rhea" id="RHEA:23700"/>
        <dbReference type="ChEBI" id="CHEBI:15377"/>
        <dbReference type="ChEBI" id="CHEBI:15378"/>
        <dbReference type="ChEBI" id="CHEBI:57455"/>
        <dbReference type="ChEBI" id="CHEBI:195366"/>
        <dbReference type="EC" id="3.5.4.9"/>
    </reaction>
</comment>
<dbReference type="Gene3D" id="3.40.50.720">
    <property type="entry name" value="NAD(P)-binding Rossmann-like Domain"/>
    <property type="match status" value="1"/>
</dbReference>
<sequence length="286" mass="30210">MELLKGAEVSAKMKEQAAQMLEQLGGNVPKLAIVRVGERPDDMSYERGATKKMESFGLRVQSYVFPEDIGHQEFKEAFININQDEDVTGILLLRPLPKQIHEADIERVIDPAKDLDGISPSNIAKVFAGDGTGFAPCTAEAVIEVLKANGIAISGKRVTIVGRSMVVGRPLSMLMLKENATVTICHTRTADLKGACQSAEILVAAAGRAKMLDKEYVGQGAVVIDVGINVDEDGKLCGDVDMDSISGTASMATPVPGGVGAVTTAVLAKHLLRAAGMKAGQPAVDR</sequence>
<evidence type="ECO:0000256" key="1">
    <source>
        <dbReference type="ARBA" id="ARBA00004777"/>
    </source>
</evidence>
<dbReference type="EMBL" id="JAAITT010000025">
    <property type="protein sequence ID" value="NSJ50390.1"/>
    <property type="molecule type" value="Genomic_DNA"/>
</dbReference>
<dbReference type="GO" id="GO:0005829">
    <property type="term" value="C:cytosol"/>
    <property type="evidence" value="ECO:0007669"/>
    <property type="project" value="TreeGrafter"/>
</dbReference>
<dbReference type="Proteomes" id="UP000669239">
    <property type="component" value="Unassembled WGS sequence"/>
</dbReference>
<dbReference type="PRINTS" id="PR00085">
    <property type="entry name" value="THFDHDRGNASE"/>
</dbReference>
<dbReference type="Gene3D" id="3.40.50.10860">
    <property type="entry name" value="Leucine Dehydrogenase, chain A, domain 1"/>
    <property type="match status" value="1"/>
</dbReference>
<dbReference type="InterPro" id="IPR036291">
    <property type="entry name" value="NAD(P)-bd_dom_sf"/>
</dbReference>
<evidence type="ECO:0000256" key="2">
    <source>
        <dbReference type="ARBA" id="ARBA00022563"/>
    </source>
</evidence>
<dbReference type="InterPro" id="IPR020631">
    <property type="entry name" value="THF_DH/CycHdrlase_NAD-bd_dom"/>
</dbReference>
<keyword evidence="8 11" id="KW-0368">Histidine biosynthesis</keyword>
<organism evidence="14 17">
    <name type="scientific">Enterocloster aldenensis</name>
    <dbReference type="NCBI Taxonomy" id="358742"/>
    <lineage>
        <taxon>Bacteria</taxon>
        <taxon>Bacillati</taxon>
        <taxon>Bacillota</taxon>
        <taxon>Clostridia</taxon>
        <taxon>Lachnospirales</taxon>
        <taxon>Lachnospiraceae</taxon>
        <taxon>Enterocloster</taxon>
    </lineage>
</organism>
<evidence type="ECO:0000256" key="5">
    <source>
        <dbReference type="ARBA" id="ARBA00022801"/>
    </source>
</evidence>
<keyword evidence="6 11" id="KW-0521">NADP</keyword>
<dbReference type="Proteomes" id="UP001299608">
    <property type="component" value="Unassembled WGS sequence"/>
</dbReference>
<keyword evidence="9 11" id="KW-0486">Methionine biosynthesis</keyword>
<dbReference type="GO" id="GO:0009086">
    <property type="term" value="P:methionine biosynthetic process"/>
    <property type="evidence" value="ECO:0007669"/>
    <property type="project" value="UniProtKB-KW"/>
</dbReference>
<comment type="similarity">
    <text evidence="11">Belongs to the tetrahydrofolate dehydrogenase/cyclohydrolase family.</text>
</comment>
<feature type="binding site" evidence="11">
    <location>
        <begin position="162"/>
        <end position="164"/>
    </location>
    <ligand>
        <name>NADP(+)</name>
        <dbReference type="ChEBI" id="CHEBI:58349"/>
    </ligand>
</feature>
<dbReference type="EMBL" id="JAKNGE010000010">
    <property type="protein sequence ID" value="MCG4745669.1"/>
    <property type="molecule type" value="Genomic_DNA"/>
</dbReference>
<name>A0AAX1SQ32_9FIRM</name>
<dbReference type="InterPro" id="IPR046346">
    <property type="entry name" value="Aminoacid_DH-like_N_sf"/>
</dbReference>
<comment type="function">
    <text evidence="11">Catalyzes the oxidation of 5,10-methylenetetrahydrofolate to 5,10-methenyltetrahydrofolate and then the hydrolysis of 5,10-methenyltetrahydrofolate to 10-formyltetrahydrofolate.</text>
</comment>
<comment type="caution">
    <text evidence="14">The sequence shown here is derived from an EMBL/GenBank/DDBJ whole genome shotgun (WGS) entry which is preliminary data.</text>
</comment>
<evidence type="ECO:0000256" key="9">
    <source>
        <dbReference type="ARBA" id="ARBA00023167"/>
    </source>
</evidence>
<keyword evidence="2 11" id="KW-0554">One-carbon metabolism</keyword>
<dbReference type="HAMAP" id="MF_01576">
    <property type="entry name" value="THF_DHG_CYH"/>
    <property type="match status" value="1"/>
</dbReference>
<dbReference type="InterPro" id="IPR000672">
    <property type="entry name" value="THF_DH/CycHdrlase"/>
</dbReference>
<comment type="catalytic activity">
    <reaction evidence="11">
        <text>(6R)-5,10-methylene-5,6,7,8-tetrahydrofolate + NADP(+) = (6R)-5,10-methenyltetrahydrofolate + NADPH</text>
        <dbReference type="Rhea" id="RHEA:22812"/>
        <dbReference type="ChEBI" id="CHEBI:15636"/>
        <dbReference type="ChEBI" id="CHEBI:57455"/>
        <dbReference type="ChEBI" id="CHEBI:57783"/>
        <dbReference type="ChEBI" id="CHEBI:58349"/>
        <dbReference type="EC" id="1.5.1.5"/>
    </reaction>
</comment>
<feature type="domain" description="Tetrahydrofolate dehydrogenase/cyclohydrolase catalytic" evidence="12">
    <location>
        <begin position="4"/>
        <end position="116"/>
    </location>
</feature>
<dbReference type="EC" id="1.5.1.5" evidence="11"/>
<dbReference type="GO" id="GO:0000105">
    <property type="term" value="P:L-histidine biosynthetic process"/>
    <property type="evidence" value="ECO:0007669"/>
    <property type="project" value="UniProtKB-KW"/>
</dbReference>
<dbReference type="GO" id="GO:0006164">
    <property type="term" value="P:purine nucleotide biosynthetic process"/>
    <property type="evidence" value="ECO:0007669"/>
    <property type="project" value="UniProtKB-KW"/>
</dbReference>
<dbReference type="Pfam" id="PF00763">
    <property type="entry name" value="THF_DHG_CYH"/>
    <property type="match status" value="1"/>
</dbReference>
<keyword evidence="4 11" id="KW-0658">Purine biosynthesis</keyword>
<evidence type="ECO:0000313" key="15">
    <source>
        <dbReference type="EMBL" id="NSJ50390.1"/>
    </source>
</evidence>
<feature type="binding site" evidence="11">
    <location>
        <position position="228"/>
    </location>
    <ligand>
        <name>NADP(+)</name>
        <dbReference type="ChEBI" id="CHEBI:58349"/>
    </ligand>
</feature>
<dbReference type="GO" id="GO:0004477">
    <property type="term" value="F:methenyltetrahydrofolate cyclohydrolase activity"/>
    <property type="evidence" value="ECO:0007669"/>
    <property type="project" value="UniProtKB-UniRule"/>
</dbReference>
<dbReference type="GO" id="GO:0035999">
    <property type="term" value="P:tetrahydrofolate interconversion"/>
    <property type="evidence" value="ECO:0007669"/>
    <property type="project" value="UniProtKB-UniRule"/>
</dbReference>
<dbReference type="GeneID" id="97204954"/>
<evidence type="ECO:0000256" key="8">
    <source>
        <dbReference type="ARBA" id="ARBA00023102"/>
    </source>
</evidence>
<dbReference type="Pfam" id="PF02882">
    <property type="entry name" value="THF_DHG_CYH_C"/>
    <property type="match status" value="1"/>
</dbReference>
<dbReference type="RefSeq" id="WP_117555526.1">
    <property type="nucleotide sequence ID" value="NZ_BAABZL010000001.1"/>
</dbReference>
<dbReference type="EC" id="3.5.4.9" evidence="11"/>
<evidence type="ECO:0000259" key="12">
    <source>
        <dbReference type="Pfam" id="PF00763"/>
    </source>
</evidence>
<comment type="pathway">
    <text evidence="1 11">One-carbon metabolism; tetrahydrofolate interconversion.</text>
</comment>
<keyword evidence="5 11" id="KW-0378">Hydrolase</keyword>
<keyword evidence="3 11" id="KW-0028">Amino-acid biosynthesis</keyword>
<dbReference type="PANTHER" id="PTHR48099">
    <property type="entry name" value="C-1-TETRAHYDROFOLATE SYNTHASE, CYTOPLASMIC-RELATED"/>
    <property type="match status" value="1"/>
</dbReference>
<accession>A0AAX1SQ32</accession>
<evidence type="ECO:0000313" key="16">
    <source>
        <dbReference type="Proteomes" id="UP000669239"/>
    </source>
</evidence>
<evidence type="ECO:0000256" key="11">
    <source>
        <dbReference type="HAMAP-Rule" id="MF_01576"/>
    </source>
</evidence>
<evidence type="ECO:0000313" key="14">
    <source>
        <dbReference type="EMBL" id="MCG4745669.1"/>
    </source>
</evidence>
<feature type="domain" description="Tetrahydrofolate dehydrogenase/cyclohydrolase NAD(P)-binding" evidence="13">
    <location>
        <begin position="136"/>
        <end position="276"/>
    </location>
</feature>
<evidence type="ECO:0000256" key="6">
    <source>
        <dbReference type="ARBA" id="ARBA00022857"/>
    </source>
</evidence>
<dbReference type="PANTHER" id="PTHR48099:SF5">
    <property type="entry name" value="C-1-TETRAHYDROFOLATE SYNTHASE, CYTOPLASMIC"/>
    <property type="match status" value="1"/>
</dbReference>
<comment type="subunit">
    <text evidence="11">Homodimer.</text>
</comment>
<evidence type="ECO:0000256" key="3">
    <source>
        <dbReference type="ARBA" id="ARBA00022605"/>
    </source>
</evidence>
<evidence type="ECO:0000256" key="7">
    <source>
        <dbReference type="ARBA" id="ARBA00023002"/>
    </source>
</evidence>
<evidence type="ECO:0000259" key="13">
    <source>
        <dbReference type="Pfam" id="PF02882"/>
    </source>
</evidence>
<dbReference type="AlphaFoldDB" id="A0AAX1SQ32"/>
<evidence type="ECO:0000256" key="4">
    <source>
        <dbReference type="ARBA" id="ARBA00022755"/>
    </source>
</evidence>
<dbReference type="SUPFAM" id="SSF53223">
    <property type="entry name" value="Aminoacid dehydrogenase-like, N-terminal domain"/>
    <property type="match status" value="1"/>
</dbReference>
<evidence type="ECO:0000313" key="17">
    <source>
        <dbReference type="Proteomes" id="UP001299608"/>
    </source>
</evidence>
<keyword evidence="10 11" id="KW-0511">Multifunctional enzyme</keyword>
<dbReference type="SUPFAM" id="SSF51735">
    <property type="entry name" value="NAD(P)-binding Rossmann-fold domains"/>
    <property type="match status" value="1"/>
</dbReference>
<dbReference type="CDD" id="cd01080">
    <property type="entry name" value="NAD_bind_m-THF_DH_Cyclohyd"/>
    <property type="match status" value="1"/>
</dbReference>
<keyword evidence="7 11" id="KW-0560">Oxidoreductase</keyword>
<evidence type="ECO:0000256" key="10">
    <source>
        <dbReference type="ARBA" id="ARBA00023268"/>
    </source>
</evidence>
<reference evidence="14" key="3">
    <citation type="submission" date="2022-01" db="EMBL/GenBank/DDBJ databases">
        <title>Collection of gut derived symbiotic bacterial strains cultured from healthy donors.</title>
        <authorList>
            <person name="Lin H."/>
            <person name="Kohout C."/>
            <person name="Waligurski E."/>
            <person name="Pamer E.G."/>
        </authorList>
    </citation>
    <scope>NUCLEOTIDE SEQUENCE</scope>
    <source>
        <strain evidence="14">DFI.6.55</strain>
    </source>
</reference>
<gene>
    <name evidence="11" type="primary">folD</name>
    <name evidence="15" type="ORF">G5B36_17020</name>
    <name evidence="14" type="ORF">L0N08_09635</name>
</gene>
<comment type="caution">
    <text evidence="11">Lacks conserved residue(s) required for the propagation of feature annotation.</text>
</comment>
<dbReference type="InterPro" id="IPR020630">
    <property type="entry name" value="THF_DH/CycHdrlase_cat_dom"/>
</dbReference>
<protein>
    <recommendedName>
        <fullName evidence="11">Bifunctional protein FolD</fullName>
    </recommendedName>
    <domain>
        <recommendedName>
            <fullName evidence="11">Methylenetetrahydrofolate dehydrogenase</fullName>
            <ecNumber evidence="11">1.5.1.5</ecNumber>
        </recommendedName>
    </domain>
    <domain>
        <recommendedName>
            <fullName evidence="11">Methenyltetrahydrofolate cyclohydrolase</fullName>
            <ecNumber evidence="11">3.5.4.9</ecNumber>
        </recommendedName>
    </domain>
</protein>
<dbReference type="GO" id="GO:0004488">
    <property type="term" value="F:methylenetetrahydrofolate dehydrogenase (NADP+) activity"/>
    <property type="evidence" value="ECO:0007669"/>
    <property type="project" value="UniProtKB-UniRule"/>
</dbReference>
<dbReference type="FunFam" id="3.40.50.720:FF:000094">
    <property type="entry name" value="Bifunctional protein FolD"/>
    <property type="match status" value="1"/>
</dbReference>
<reference evidence="15" key="2">
    <citation type="submission" date="2020-02" db="EMBL/GenBank/DDBJ databases">
        <authorList>
            <person name="Littmann E."/>
            <person name="Sorbara M."/>
        </authorList>
    </citation>
    <scope>NUCLEOTIDE SEQUENCE</scope>
    <source>
        <strain evidence="15">MSK.1.17</strain>
    </source>
</reference>
<reference evidence="15 16" key="1">
    <citation type="journal article" date="2020" name="Cell Host Microbe">
        <title>Functional and Genomic Variation between Human-Derived Isolates of Lachnospiraceae Reveals Inter- and Intra-Species Diversity.</title>
        <authorList>
            <person name="Sorbara M.T."/>
            <person name="Littmann E.R."/>
            <person name="Fontana E."/>
            <person name="Moody T.U."/>
            <person name="Kohout C.E."/>
            <person name="Gjonbalaj M."/>
            <person name="Eaton V."/>
            <person name="Seok R."/>
            <person name="Leiner I.M."/>
            <person name="Pamer E.G."/>
        </authorList>
    </citation>
    <scope>NUCLEOTIDE SEQUENCE [LARGE SCALE GENOMIC DNA]</scope>
    <source>
        <strain evidence="15 16">MSK.1.17</strain>
    </source>
</reference>
<proteinExistence type="inferred from homology"/>
<keyword evidence="16" id="KW-1185">Reference proteome</keyword>